<organism evidence="1 2">
    <name type="scientific">Cichorium intybus</name>
    <name type="common">Chicory</name>
    <dbReference type="NCBI Taxonomy" id="13427"/>
    <lineage>
        <taxon>Eukaryota</taxon>
        <taxon>Viridiplantae</taxon>
        <taxon>Streptophyta</taxon>
        <taxon>Embryophyta</taxon>
        <taxon>Tracheophyta</taxon>
        <taxon>Spermatophyta</taxon>
        <taxon>Magnoliopsida</taxon>
        <taxon>eudicotyledons</taxon>
        <taxon>Gunneridae</taxon>
        <taxon>Pentapetalae</taxon>
        <taxon>asterids</taxon>
        <taxon>campanulids</taxon>
        <taxon>Asterales</taxon>
        <taxon>Asteraceae</taxon>
        <taxon>Cichorioideae</taxon>
        <taxon>Cichorieae</taxon>
        <taxon>Cichoriinae</taxon>
        <taxon>Cichorium</taxon>
    </lineage>
</organism>
<evidence type="ECO:0000313" key="2">
    <source>
        <dbReference type="Proteomes" id="UP001055811"/>
    </source>
</evidence>
<name>A0ACB9HD11_CICIN</name>
<reference evidence="2" key="1">
    <citation type="journal article" date="2022" name="Mol. Ecol. Resour.">
        <title>The genomes of chicory, endive, great burdock and yacon provide insights into Asteraceae palaeo-polyploidization history and plant inulin production.</title>
        <authorList>
            <person name="Fan W."/>
            <person name="Wang S."/>
            <person name="Wang H."/>
            <person name="Wang A."/>
            <person name="Jiang F."/>
            <person name="Liu H."/>
            <person name="Zhao H."/>
            <person name="Xu D."/>
            <person name="Zhang Y."/>
        </authorList>
    </citation>
    <scope>NUCLEOTIDE SEQUENCE [LARGE SCALE GENOMIC DNA]</scope>
    <source>
        <strain evidence="2">cv. Punajuju</strain>
    </source>
</reference>
<evidence type="ECO:0000313" key="1">
    <source>
        <dbReference type="EMBL" id="KAI3792822.1"/>
    </source>
</evidence>
<accession>A0ACB9HD11</accession>
<protein>
    <submittedName>
        <fullName evidence="1">Uncharacterized protein</fullName>
    </submittedName>
</protein>
<dbReference type="EMBL" id="CM042009">
    <property type="protein sequence ID" value="KAI3792822.1"/>
    <property type="molecule type" value="Genomic_DNA"/>
</dbReference>
<proteinExistence type="predicted"/>
<dbReference type="Proteomes" id="UP001055811">
    <property type="component" value="Linkage Group LG01"/>
</dbReference>
<reference evidence="1 2" key="2">
    <citation type="journal article" date="2022" name="Mol. Ecol. Resour.">
        <title>The genomes of chicory, endive, great burdock and yacon provide insights into Asteraceae paleo-polyploidization history and plant inulin production.</title>
        <authorList>
            <person name="Fan W."/>
            <person name="Wang S."/>
            <person name="Wang H."/>
            <person name="Wang A."/>
            <person name="Jiang F."/>
            <person name="Liu H."/>
            <person name="Zhao H."/>
            <person name="Xu D."/>
            <person name="Zhang Y."/>
        </authorList>
    </citation>
    <scope>NUCLEOTIDE SEQUENCE [LARGE SCALE GENOMIC DNA]</scope>
    <source>
        <strain evidence="2">cv. Punajuju</strain>
        <tissue evidence="1">Leaves</tissue>
    </source>
</reference>
<sequence>MDYRTLDLTLFSATGLKNGATLFGKSDVYAVAYIYGSHTIQKLTVHKNGGSNPTWNFPMKFTVDYAAILQKRVGIVVEIKAVGIFSDKKLGEVRRPFVGEVLEDVSTERKWQTSMVASYQVRTPSGKPKGYLSFSYRFGGEFSGNVKEAVTAYPFLMAVGNSSMYATKDWYYRNPAVHQRPKKNKLRRKGSDDDFLDGAVFGCLMAGVASGCGGGCGG</sequence>
<keyword evidence="2" id="KW-1185">Reference proteome</keyword>
<comment type="caution">
    <text evidence="1">The sequence shown here is derived from an EMBL/GenBank/DDBJ whole genome shotgun (WGS) entry which is preliminary data.</text>
</comment>
<gene>
    <name evidence="1" type="ORF">L2E82_06713</name>
</gene>